<name>A0A6A6ULK4_9PEZI</name>
<evidence type="ECO:0000313" key="3">
    <source>
        <dbReference type="Proteomes" id="UP000799302"/>
    </source>
</evidence>
<evidence type="ECO:0000256" key="1">
    <source>
        <dbReference type="SAM" id="MobiDB-lite"/>
    </source>
</evidence>
<feature type="region of interest" description="Disordered" evidence="1">
    <location>
        <begin position="59"/>
        <end position="84"/>
    </location>
</feature>
<feature type="compositionally biased region" description="Basic and acidic residues" evidence="1">
    <location>
        <begin position="354"/>
        <end position="372"/>
    </location>
</feature>
<sequence>MSLEVMFLRSTSNTYTTSNPRNHSIAFLQQATSYKFFAQPPYCTISMTQHPEVPRISLFDSRRSESKRQRFPPPKRPLRPKALPPLKVLNPKTQKFGCYICYCWGDELQHDEIRCPRIKYDKVKLSQDCKACLELHKLAVQKAAQQDSLAVRPELYAEEHALIDCPGLRTVKDELLFLKSVYDDNQKIANGSRSSNSEIKAHRTRVLKDINSAPNTVGSTANQLTSPLRKDTNHARWANASIRLAMTRDYSNVDSAATDCKSFLQAQFRIMHIFGTNAQDLSFVKPSNCPQLLWDWFKDETPEDAEKWAPGWYNEGPQHYWFKRWQKGELTRRELYGKTRVGFDTTPPKVKEFWWGDKPNDISNKQEPEKPKPKSAPSVQQTVTFANFDQKLDFLTPYLGMCSPLKFGSMDMDKMDIDDAI</sequence>
<feature type="region of interest" description="Disordered" evidence="1">
    <location>
        <begin position="211"/>
        <end position="230"/>
    </location>
</feature>
<evidence type="ECO:0000313" key="2">
    <source>
        <dbReference type="EMBL" id="KAF2671784.1"/>
    </source>
</evidence>
<gene>
    <name evidence="2" type="ORF">BT63DRAFT_437729</name>
</gene>
<dbReference type="EMBL" id="MU004232">
    <property type="protein sequence ID" value="KAF2671784.1"/>
    <property type="molecule type" value="Genomic_DNA"/>
</dbReference>
<dbReference type="Proteomes" id="UP000799302">
    <property type="component" value="Unassembled WGS sequence"/>
</dbReference>
<feature type="region of interest" description="Disordered" evidence="1">
    <location>
        <begin position="354"/>
        <end position="378"/>
    </location>
</feature>
<feature type="compositionally biased region" description="Polar residues" evidence="1">
    <location>
        <begin position="212"/>
        <end position="226"/>
    </location>
</feature>
<reference evidence="2" key="1">
    <citation type="journal article" date="2020" name="Stud. Mycol.">
        <title>101 Dothideomycetes genomes: a test case for predicting lifestyles and emergence of pathogens.</title>
        <authorList>
            <person name="Haridas S."/>
            <person name="Albert R."/>
            <person name="Binder M."/>
            <person name="Bloem J."/>
            <person name="Labutti K."/>
            <person name="Salamov A."/>
            <person name="Andreopoulos B."/>
            <person name="Baker S."/>
            <person name="Barry K."/>
            <person name="Bills G."/>
            <person name="Bluhm B."/>
            <person name="Cannon C."/>
            <person name="Castanera R."/>
            <person name="Culley D."/>
            <person name="Daum C."/>
            <person name="Ezra D."/>
            <person name="Gonzalez J."/>
            <person name="Henrissat B."/>
            <person name="Kuo A."/>
            <person name="Liang C."/>
            <person name="Lipzen A."/>
            <person name="Lutzoni F."/>
            <person name="Magnuson J."/>
            <person name="Mondo S."/>
            <person name="Nolan M."/>
            <person name="Ohm R."/>
            <person name="Pangilinan J."/>
            <person name="Park H.-J."/>
            <person name="Ramirez L."/>
            <person name="Alfaro M."/>
            <person name="Sun H."/>
            <person name="Tritt A."/>
            <person name="Yoshinaga Y."/>
            <person name="Zwiers L.-H."/>
            <person name="Turgeon B."/>
            <person name="Goodwin S."/>
            <person name="Spatafora J."/>
            <person name="Crous P."/>
            <person name="Grigoriev I."/>
        </authorList>
    </citation>
    <scope>NUCLEOTIDE SEQUENCE</scope>
    <source>
        <strain evidence="2">CBS 115976</strain>
    </source>
</reference>
<protein>
    <submittedName>
        <fullName evidence="2">Uncharacterized protein</fullName>
    </submittedName>
</protein>
<accession>A0A6A6ULK4</accession>
<dbReference type="AlphaFoldDB" id="A0A6A6ULK4"/>
<keyword evidence="3" id="KW-1185">Reference proteome</keyword>
<proteinExistence type="predicted"/>
<organism evidence="2 3">
    <name type="scientific">Microthyrium microscopicum</name>
    <dbReference type="NCBI Taxonomy" id="703497"/>
    <lineage>
        <taxon>Eukaryota</taxon>
        <taxon>Fungi</taxon>
        <taxon>Dikarya</taxon>
        <taxon>Ascomycota</taxon>
        <taxon>Pezizomycotina</taxon>
        <taxon>Dothideomycetes</taxon>
        <taxon>Dothideomycetes incertae sedis</taxon>
        <taxon>Microthyriales</taxon>
        <taxon>Microthyriaceae</taxon>
        <taxon>Microthyrium</taxon>
    </lineage>
</organism>